<feature type="transmembrane region" description="Helical" evidence="5">
    <location>
        <begin position="41"/>
        <end position="59"/>
    </location>
</feature>
<evidence type="ECO:0000256" key="5">
    <source>
        <dbReference type="RuleBase" id="RU004379"/>
    </source>
</evidence>
<feature type="transmembrane region" description="Helical" evidence="5">
    <location>
        <begin position="200"/>
        <end position="224"/>
    </location>
</feature>
<keyword evidence="7" id="KW-1185">Reference proteome</keyword>
<dbReference type="PANTHER" id="PTHR23291:SF112">
    <property type="entry name" value="GROWTH HORMONE-INDUCIBLE TRANSMEMBRANE PROTEIN"/>
    <property type="match status" value="1"/>
</dbReference>
<evidence type="ECO:0000256" key="4">
    <source>
        <dbReference type="ARBA" id="ARBA00023136"/>
    </source>
</evidence>
<keyword evidence="4 5" id="KW-0472">Membrane</keyword>
<accession>A0A078B9N3</accession>
<organism evidence="6 7">
    <name type="scientific">Stylonychia lemnae</name>
    <name type="common">Ciliate</name>
    <dbReference type="NCBI Taxonomy" id="5949"/>
    <lineage>
        <taxon>Eukaryota</taxon>
        <taxon>Sar</taxon>
        <taxon>Alveolata</taxon>
        <taxon>Ciliophora</taxon>
        <taxon>Intramacronucleata</taxon>
        <taxon>Spirotrichea</taxon>
        <taxon>Stichotrichia</taxon>
        <taxon>Sporadotrichida</taxon>
        <taxon>Oxytrichidae</taxon>
        <taxon>Stylonychinae</taxon>
        <taxon>Stylonychia</taxon>
    </lineage>
</organism>
<gene>
    <name evidence="6" type="primary">Contig11875.g12707</name>
    <name evidence="6" type="ORF">STYLEM_20033</name>
</gene>
<comment type="caution">
    <text evidence="5">Lacks conserved residue(s) required for the propagation of feature annotation.</text>
</comment>
<dbReference type="InParanoid" id="A0A078B9N3"/>
<dbReference type="OrthoDB" id="1277691at2759"/>
<feature type="transmembrane region" description="Helical" evidence="5">
    <location>
        <begin position="269"/>
        <end position="287"/>
    </location>
</feature>
<keyword evidence="2 5" id="KW-0812">Transmembrane</keyword>
<feature type="transmembrane region" description="Helical" evidence="5">
    <location>
        <begin position="148"/>
        <end position="167"/>
    </location>
</feature>
<evidence type="ECO:0000256" key="1">
    <source>
        <dbReference type="ARBA" id="ARBA00004141"/>
    </source>
</evidence>
<comment type="similarity">
    <text evidence="5">Belongs to the BI1 family.</text>
</comment>
<dbReference type="PANTHER" id="PTHR23291">
    <property type="entry name" value="BAX INHIBITOR-RELATED"/>
    <property type="match status" value="1"/>
</dbReference>
<dbReference type="Proteomes" id="UP000039865">
    <property type="component" value="Unassembled WGS sequence"/>
</dbReference>
<evidence type="ECO:0000313" key="6">
    <source>
        <dbReference type="EMBL" id="CDW90886.1"/>
    </source>
</evidence>
<dbReference type="AlphaFoldDB" id="A0A078B9N3"/>
<comment type="subcellular location">
    <subcellularLocation>
        <location evidence="1">Membrane</location>
        <topology evidence="1">Multi-pass membrane protein</topology>
    </subcellularLocation>
</comment>
<dbReference type="Pfam" id="PF01027">
    <property type="entry name" value="Bax1-I"/>
    <property type="match status" value="1"/>
</dbReference>
<name>A0A078B9N3_STYLE</name>
<feature type="transmembrane region" description="Helical" evidence="5">
    <location>
        <begin position="123"/>
        <end position="141"/>
    </location>
</feature>
<sequence length="293" mass="32888">MFQNIKSIKNIQKQLVKCKSTILNTPSRKFANFSPQNYSNLGGYALIGSGTAGLMYLMYRGQMLAQERYQMPMSQIQQMHFFNRTVQERIRSTMGYFTGGLFATGLMVGLLRNSMLAITNPWILLFGSLGLLIGTQVTNYYQSPILKHLLWGGFISTMALTMVPLISMAGMPVVYDALFATGISMGGLGLVAYNAPSEQFLRWGGALGMGLAGMIGIGIASIFYPSKNLFNIWLYGGLILFCLFVLYDTQQIIYRAKINPYYDPINESLSIYLDAIMIFQRFLLIFMSNRNKK</sequence>
<dbReference type="EMBL" id="CCKQ01018886">
    <property type="protein sequence ID" value="CDW90886.1"/>
    <property type="molecule type" value="Genomic_DNA"/>
</dbReference>
<feature type="transmembrane region" description="Helical" evidence="5">
    <location>
        <begin position="173"/>
        <end position="193"/>
    </location>
</feature>
<feature type="transmembrane region" description="Helical" evidence="5">
    <location>
        <begin position="230"/>
        <end position="248"/>
    </location>
</feature>
<dbReference type="GO" id="GO:0005743">
    <property type="term" value="C:mitochondrial inner membrane"/>
    <property type="evidence" value="ECO:0007669"/>
    <property type="project" value="TreeGrafter"/>
</dbReference>
<proteinExistence type="inferred from homology"/>
<dbReference type="InterPro" id="IPR006214">
    <property type="entry name" value="Bax_inhibitor_1-related"/>
</dbReference>
<evidence type="ECO:0000313" key="7">
    <source>
        <dbReference type="Proteomes" id="UP000039865"/>
    </source>
</evidence>
<keyword evidence="3 5" id="KW-1133">Transmembrane helix</keyword>
<feature type="transmembrane region" description="Helical" evidence="5">
    <location>
        <begin position="94"/>
        <end position="111"/>
    </location>
</feature>
<evidence type="ECO:0000256" key="3">
    <source>
        <dbReference type="ARBA" id="ARBA00022989"/>
    </source>
</evidence>
<evidence type="ECO:0000256" key="2">
    <source>
        <dbReference type="ARBA" id="ARBA00022692"/>
    </source>
</evidence>
<protein>
    <submittedName>
        <fullName evidence="6">Growth hormone-inducible transmembrane protein</fullName>
    </submittedName>
</protein>
<reference evidence="6 7" key="1">
    <citation type="submission" date="2014-06" db="EMBL/GenBank/DDBJ databases">
        <authorList>
            <person name="Swart Estienne"/>
        </authorList>
    </citation>
    <scope>NUCLEOTIDE SEQUENCE [LARGE SCALE GENOMIC DNA]</scope>
    <source>
        <strain evidence="6 7">130c</strain>
    </source>
</reference>